<accession>A3VGP9</accession>
<gene>
    <name evidence="1" type="ORF">RB2654_14250</name>
</gene>
<keyword evidence="2" id="KW-1185">Reference proteome</keyword>
<sequence>MDRLEQAYGCVGERQVFGAFLFGVVGWLYPDAPNKVKIAPF</sequence>
<protein>
    <submittedName>
        <fullName evidence="1">Uncharacterized protein</fullName>
    </submittedName>
</protein>
<evidence type="ECO:0000313" key="1">
    <source>
        <dbReference type="EMBL" id="EAQ12454.1"/>
    </source>
</evidence>
<comment type="caution">
    <text evidence="1">The sequence shown here is derived from an EMBL/GenBank/DDBJ whole genome shotgun (WGS) entry which is preliminary data.</text>
</comment>
<dbReference type="AlphaFoldDB" id="A3VGP9"/>
<organism evidence="1 2">
    <name type="scientific">Maritimibacter alkaliphilus HTCC2654</name>
    <dbReference type="NCBI Taxonomy" id="314271"/>
    <lineage>
        <taxon>Bacteria</taxon>
        <taxon>Pseudomonadati</taxon>
        <taxon>Pseudomonadota</taxon>
        <taxon>Alphaproteobacteria</taxon>
        <taxon>Rhodobacterales</taxon>
        <taxon>Roseobacteraceae</taxon>
        <taxon>Maritimibacter</taxon>
    </lineage>
</organism>
<name>A3VGP9_9RHOB</name>
<dbReference type="Proteomes" id="UP000002931">
    <property type="component" value="Unassembled WGS sequence"/>
</dbReference>
<evidence type="ECO:0000313" key="2">
    <source>
        <dbReference type="Proteomes" id="UP000002931"/>
    </source>
</evidence>
<dbReference type="EMBL" id="AAMT01000008">
    <property type="protein sequence ID" value="EAQ12454.1"/>
    <property type="molecule type" value="Genomic_DNA"/>
</dbReference>
<proteinExistence type="predicted"/>
<dbReference type="HOGENOM" id="CLU_3272477_0_0_5"/>
<reference evidence="1 2" key="1">
    <citation type="journal article" date="2010" name="J. Bacteriol.">
        <title>Genome sequences of Pelagibaca bermudensis HTCC2601T and Maritimibacter alkaliphilus HTCC2654T, the type strains of two marine Roseobacter genera.</title>
        <authorList>
            <person name="Thrash J.C."/>
            <person name="Cho J.C."/>
            <person name="Ferriera S."/>
            <person name="Johnson J."/>
            <person name="Vergin K.L."/>
            <person name="Giovannoni S.J."/>
        </authorList>
    </citation>
    <scope>NUCLEOTIDE SEQUENCE [LARGE SCALE GENOMIC DNA]</scope>
    <source>
        <strain evidence="1 2">HTCC2654</strain>
    </source>
</reference>